<dbReference type="Proteomes" id="UP000092691">
    <property type="component" value="Chromosome"/>
</dbReference>
<dbReference type="AlphaFoldDB" id="A0A179BXM8"/>
<evidence type="ECO:0000313" key="6">
    <source>
        <dbReference type="EMBL" id="OAP95963.1"/>
    </source>
</evidence>
<dbReference type="EMBL" id="CP016286">
    <property type="protein sequence ID" value="ANP86106.1"/>
    <property type="molecule type" value="Genomic_DNA"/>
</dbReference>
<keyword evidence="4" id="KW-0614">Plasmid</keyword>
<dbReference type="GO" id="GO:0004803">
    <property type="term" value="F:transposase activity"/>
    <property type="evidence" value="ECO:0007669"/>
    <property type="project" value="InterPro"/>
</dbReference>
<accession>A0A179BXM8</accession>
<dbReference type="GO" id="GO:0006313">
    <property type="term" value="P:DNA transposition"/>
    <property type="evidence" value="ECO:0007669"/>
    <property type="project" value="InterPro"/>
</dbReference>
<evidence type="ECO:0000313" key="3">
    <source>
        <dbReference type="EMBL" id="API52935.1"/>
    </source>
</evidence>
<comment type="similarity">
    <text evidence="1">Belongs to the transposase 8 family.</text>
</comment>
<dbReference type="OrthoDB" id="7476756at2"/>
<name>A0A179BXM8_RHILE</name>
<dbReference type="EMBL" id="CP018228">
    <property type="protein sequence ID" value="API52935.1"/>
    <property type="molecule type" value="Genomic_DNA"/>
</dbReference>
<dbReference type="EMBL" id="CP018229">
    <property type="protein sequence ID" value="API56023.1"/>
    <property type="molecule type" value="Genomic_DNA"/>
</dbReference>
<reference evidence="2 7" key="2">
    <citation type="submission" date="2016-06" db="EMBL/GenBank/DDBJ databases">
        <title>Microsymbionts genomes from the relict species Vavilovia formosa.</title>
        <authorList>
            <person name="Chirak E."/>
            <person name="Kimeklis A."/>
            <person name="Andronov E."/>
        </authorList>
    </citation>
    <scope>NUCLEOTIDE SEQUENCE [LARGE SCALE GENOMIC DNA]</scope>
    <source>
        <strain evidence="2 7">Vaf10</strain>
    </source>
</reference>
<protein>
    <submittedName>
        <fullName evidence="3">Transposase</fullName>
    </submittedName>
</protein>
<organism evidence="6">
    <name type="scientific">Rhizobium leguminosarum</name>
    <dbReference type="NCBI Taxonomy" id="384"/>
    <lineage>
        <taxon>Bacteria</taxon>
        <taxon>Pseudomonadati</taxon>
        <taxon>Pseudomonadota</taxon>
        <taxon>Alphaproteobacteria</taxon>
        <taxon>Hyphomicrobiales</taxon>
        <taxon>Rhizobiaceae</taxon>
        <taxon>Rhizobium/Agrobacterium group</taxon>
        <taxon>Rhizobium</taxon>
    </lineage>
</organism>
<dbReference type="Proteomes" id="UP000183050">
    <property type="component" value="Chromosome"/>
</dbReference>
<dbReference type="Gene3D" id="1.10.10.10">
    <property type="entry name" value="Winged helix-like DNA-binding domain superfamily/Winged helix DNA-binding domain"/>
    <property type="match status" value="1"/>
</dbReference>
<gene>
    <name evidence="6" type="ORF">A4U53_38845</name>
    <name evidence="2" type="ORF">BA011_10430</name>
    <name evidence="3" type="ORF">BMW22_16080</name>
    <name evidence="4" type="ORF">BMW22_31940</name>
    <name evidence="5" type="ORF">BMW22_40970</name>
</gene>
<dbReference type="GO" id="GO:0043565">
    <property type="term" value="F:sequence-specific DNA binding"/>
    <property type="evidence" value="ECO:0007669"/>
    <property type="project" value="InterPro"/>
</dbReference>
<geneLocation type="plasmid" evidence="4">
    <name>unnamed1</name>
</geneLocation>
<evidence type="ECO:0000313" key="5">
    <source>
        <dbReference type="EMBL" id="API57654.1"/>
    </source>
</evidence>
<sequence length="142" mass="15830">MDLMNDLTGHFSRMEIVDSGRRRRFTDEAKLAIVAESYNGPRQVTATAQRHGITRWQLNAWRRAAREGRLVHRSTNGFVPAIVVAEPVVANTPPAATVAVPPPVSDHGRMEVVSANDRRVIVGRDVDVDVLLRIMRGLETLR</sequence>
<dbReference type="RefSeq" id="WP_041365281.1">
    <property type="nucleotide sequence ID" value="NZ_CP016286.1"/>
</dbReference>
<dbReference type="InterPro" id="IPR002514">
    <property type="entry name" value="Transposase_8"/>
</dbReference>
<dbReference type="GeneID" id="24260295"/>
<reference evidence="6" key="1">
    <citation type="submission" date="2016-04" db="EMBL/GenBank/DDBJ databases">
        <title>Fast-growing isolate from the root nodules of Vavilovia formosa.</title>
        <authorList>
            <person name="Kimeklis A."/>
            <person name="Safronova V."/>
            <person name="Belimov A."/>
            <person name="Andronov E."/>
        </authorList>
    </citation>
    <scope>NUCLEOTIDE SEQUENCE [LARGE SCALE GENOMIC DNA]</scope>
    <source>
        <strain evidence="6">Vaf-46</strain>
    </source>
</reference>
<dbReference type="InterPro" id="IPR036388">
    <property type="entry name" value="WH-like_DNA-bd_sf"/>
</dbReference>
<dbReference type="PANTHER" id="PTHR37936:SF3">
    <property type="entry name" value="TRANSPOSASE INSC FOR INSERTION ELEMENT IS2A-RELATED"/>
    <property type="match status" value="1"/>
</dbReference>
<evidence type="ECO:0000313" key="2">
    <source>
        <dbReference type="EMBL" id="ANP86106.1"/>
    </source>
</evidence>
<evidence type="ECO:0000256" key="1">
    <source>
        <dbReference type="ARBA" id="ARBA00009964"/>
    </source>
</evidence>
<dbReference type="EMBL" id="LWBS01000083">
    <property type="protein sequence ID" value="OAP95963.1"/>
    <property type="molecule type" value="Genomic_DNA"/>
</dbReference>
<proteinExistence type="inferred from homology"/>
<dbReference type="PANTHER" id="PTHR37936">
    <property type="entry name" value="TRANSPOSASE INSC FOR INSERTION ELEMENT IS2A-RELATED"/>
    <property type="match status" value="1"/>
</dbReference>
<dbReference type="EMBL" id="CP018235">
    <property type="protein sequence ID" value="API57654.1"/>
    <property type="molecule type" value="Genomic_DNA"/>
</dbReference>
<dbReference type="InterPro" id="IPR010921">
    <property type="entry name" value="Trp_repressor/repl_initiator"/>
</dbReference>
<reference evidence="3 8" key="3">
    <citation type="submission" date="2016-11" db="EMBL/GenBank/DDBJ databases">
        <title>Rhizobium leguminosarum bv. viciae strain Vaf12 isolated from Vavilovia formosa root nodules from Russia, Dagestan.</title>
        <authorList>
            <person name="Kimeklis A."/>
        </authorList>
    </citation>
    <scope>NUCLEOTIDE SEQUENCE [LARGE SCALE GENOMIC DNA]</scope>
    <source>
        <strain evidence="3 8">Vaf-108</strain>
        <plasmid evidence="8">Plasmid unnamed1</plasmid>
        <plasmid evidence="8">Plasmid unnamed7</plasmid>
        <plasmid evidence="4">unnamed1</plasmid>
        <plasmid evidence="5">unnamed7</plasmid>
    </source>
</reference>
<dbReference type="Pfam" id="PF01527">
    <property type="entry name" value="HTH_Tnp_1"/>
    <property type="match status" value="1"/>
</dbReference>
<geneLocation type="plasmid" evidence="5 8">
    <name>unnamed7</name>
</geneLocation>
<evidence type="ECO:0000313" key="7">
    <source>
        <dbReference type="Proteomes" id="UP000092691"/>
    </source>
</evidence>
<dbReference type="NCBIfam" id="NF047595">
    <property type="entry name" value="IS66_ISRel24_TnpA"/>
    <property type="match status" value="1"/>
</dbReference>
<dbReference type="Proteomes" id="UP000183050">
    <property type="component" value="Plasmid unnamed1"/>
</dbReference>
<evidence type="ECO:0000313" key="4">
    <source>
        <dbReference type="EMBL" id="API56023.1"/>
    </source>
</evidence>
<dbReference type="SUPFAM" id="SSF48295">
    <property type="entry name" value="TrpR-like"/>
    <property type="match status" value="1"/>
</dbReference>
<dbReference type="Proteomes" id="UP000183050">
    <property type="component" value="Plasmid unnamed7"/>
</dbReference>
<evidence type="ECO:0000313" key="8">
    <source>
        <dbReference type="Proteomes" id="UP000183050"/>
    </source>
</evidence>